<accession>A0ABQ5DW70</accession>
<feature type="region of interest" description="Disordered" evidence="1">
    <location>
        <begin position="253"/>
        <end position="311"/>
    </location>
</feature>
<organism evidence="2 3">
    <name type="scientific">Tanacetum coccineum</name>
    <dbReference type="NCBI Taxonomy" id="301880"/>
    <lineage>
        <taxon>Eukaryota</taxon>
        <taxon>Viridiplantae</taxon>
        <taxon>Streptophyta</taxon>
        <taxon>Embryophyta</taxon>
        <taxon>Tracheophyta</taxon>
        <taxon>Spermatophyta</taxon>
        <taxon>Magnoliopsida</taxon>
        <taxon>eudicotyledons</taxon>
        <taxon>Gunneridae</taxon>
        <taxon>Pentapetalae</taxon>
        <taxon>asterids</taxon>
        <taxon>campanulids</taxon>
        <taxon>Asterales</taxon>
        <taxon>Asteraceae</taxon>
        <taxon>Asteroideae</taxon>
        <taxon>Anthemideae</taxon>
        <taxon>Anthemidinae</taxon>
        <taxon>Tanacetum</taxon>
    </lineage>
</organism>
<feature type="compositionally biased region" description="Polar residues" evidence="1">
    <location>
        <begin position="104"/>
        <end position="114"/>
    </location>
</feature>
<feature type="compositionally biased region" description="Basic and acidic residues" evidence="1">
    <location>
        <begin position="408"/>
        <end position="420"/>
    </location>
</feature>
<feature type="region of interest" description="Disordered" evidence="1">
    <location>
        <begin position="408"/>
        <end position="430"/>
    </location>
</feature>
<protein>
    <submittedName>
        <fullName evidence="2">Uncharacterized protein</fullName>
    </submittedName>
</protein>
<evidence type="ECO:0000256" key="1">
    <source>
        <dbReference type="SAM" id="MobiDB-lite"/>
    </source>
</evidence>
<keyword evidence="3" id="KW-1185">Reference proteome</keyword>
<comment type="caution">
    <text evidence="2">The sequence shown here is derived from an EMBL/GenBank/DDBJ whole genome shotgun (WGS) entry which is preliminary data.</text>
</comment>
<name>A0ABQ5DW70_9ASTR</name>
<evidence type="ECO:0000313" key="2">
    <source>
        <dbReference type="EMBL" id="GJT43410.1"/>
    </source>
</evidence>
<gene>
    <name evidence="2" type="ORF">Tco_0952125</name>
</gene>
<sequence length="765" mass="84310">MLAICAAAKPVVFKAPKPSSNAERVPQRTKPGAKPGHKKHSTSSKQPFVSIQKAIKGGSSKSPTGSKTDHLKRKKGSSSAMDSNRSQTLASTPLAIVMHKEDQQATGGPNSLGVTSEERVDPQLSSGMLAFNQNKPIYSASFIIHSEYALVYDASADSTAEADPGLSAPNDSVPQQQGMDEGNKNTSFDHLFAGTDPHVLADQTQSVSEGLENVLTQPITGKGPSSIARQVEEDEASRTIKLEDLSKLVSNVQPSFKDLDSPEDDPIIIVDDSDEDEEAEKDEAHTTINVETEDASVPKSSSPSSLPTKLKDLPTKFNELTKEVKRLKKQVHELEIELPGDLKEIPTKLEDFTKTVTSLTSQVAELKTLLNKVANALNQFAQAIASKKTKDTSVTSAGQAGEHIKKDKGIKAMSSEKAKNESTNSDFDNDETHLTVSIDESSKIKKKIEEDAKAEAAKRENEVRKEELVDLIGLEVVNKTGKGWKIIYDQIRSRMNYIHTTEAELGINLDIPLSKQDPLDKLNGLVNKKRKHADDIHDYFKANKRLKSSVQYEDHLAGTVPNELVLGSRGASCLFIFICFLMEQMTVGTNSEKQKQECDCNRGVYPIQQKRETDKVATMCAELEKILGARKWGDYNGEDCCVFEGDNGQKEGVEGWSKLNDLGKEAEERAREIKMEISEDLRLAREINALCARVTAIVDEGENFVDELDILAGRSVSGKMAEFMKQVQGKYIPNLMKLQIFGREFELRAREKGIFIEKLKGNLDF</sequence>
<feature type="region of interest" description="Disordered" evidence="1">
    <location>
        <begin position="159"/>
        <end position="192"/>
    </location>
</feature>
<feature type="region of interest" description="Disordered" evidence="1">
    <location>
        <begin position="215"/>
        <end position="234"/>
    </location>
</feature>
<dbReference type="Proteomes" id="UP001151760">
    <property type="component" value="Unassembled WGS sequence"/>
</dbReference>
<proteinExistence type="predicted"/>
<dbReference type="EMBL" id="BQNB010015727">
    <property type="protein sequence ID" value="GJT43410.1"/>
    <property type="molecule type" value="Genomic_DNA"/>
</dbReference>
<feature type="compositionally biased region" description="Low complexity" evidence="1">
    <location>
        <begin position="297"/>
        <end position="308"/>
    </location>
</feature>
<feature type="compositionally biased region" description="Acidic residues" evidence="1">
    <location>
        <begin position="261"/>
        <end position="281"/>
    </location>
</feature>
<feature type="compositionally biased region" description="Low complexity" evidence="1">
    <location>
        <begin position="1"/>
        <end position="18"/>
    </location>
</feature>
<reference evidence="2" key="1">
    <citation type="journal article" date="2022" name="Int. J. Mol. Sci.">
        <title>Draft Genome of Tanacetum Coccineum: Genomic Comparison of Closely Related Tanacetum-Family Plants.</title>
        <authorList>
            <person name="Yamashiro T."/>
            <person name="Shiraishi A."/>
            <person name="Nakayama K."/>
            <person name="Satake H."/>
        </authorList>
    </citation>
    <scope>NUCLEOTIDE SEQUENCE</scope>
</reference>
<feature type="compositionally biased region" description="Polar residues" evidence="1">
    <location>
        <begin position="169"/>
        <end position="188"/>
    </location>
</feature>
<evidence type="ECO:0000313" key="3">
    <source>
        <dbReference type="Proteomes" id="UP001151760"/>
    </source>
</evidence>
<feature type="compositionally biased region" description="Polar residues" evidence="1">
    <location>
        <begin position="77"/>
        <end position="91"/>
    </location>
</feature>
<reference evidence="2" key="2">
    <citation type="submission" date="2022-01" db="EMBL/GenBank/DDBJ databases">
        <authorList>
            <person name="Yamashiro T."/>
            <person name="Shiraishi A."/>
            <person name="Satake H."/>
            <person name="Nakayama K."/>
        </authorList>
    </citation>
    <scope>NUCLEOTIDE SEQUENCE</scope>
</reference>
<dbReference type="Gene3D" id="1.20.5.170">
    <property type="match status" value="1"/>
</dbReference>
<feature type="compositionally biased region" description="Low complexity" evidence="1">
    <location>
        <begin position="56"/>
        <end position="66"/>
    </location>
</feature>
<feature type="region of interest" description="Disordered" evidence="1">
    <location>
        <begin position="1"/>
        <end position="119"/>
    </location>
</feature>